<organism evidence="3 4">
    <name type="scientific">Nannochloropsis salina CCMP1776</name>
    <dbReference type="NCBI Taxonomy" id="1027361"/>
    <lineage>
        <taxon>Eukaryota</taxon>
        <taxon>Sar</taxon>
        <taxon>Stramenopiles</taxon>
        <taxon>Ochrophyta</taxon>
        <taxon>Eustigmatophyceae</taxon>
        <taxon>Eustigmatales</taxon>
        <taxon>Monodopsidaceae</taxon>
        <taxon>Microchloropsis</taxon>
        <taxon>Microchloropsis salina</taxon>
    </lineage>
</organism>
<dbReference type="AlphaFoldDB" id="A0A4D9D7Q3"/>
<dbReference type="Gene3D" id="2.30.42.10">
    <property type="match status" value="1"/>
</dbReference>
<dbReference type="PANTHER" id="PTHR23153:SF38">
    <property type="entry name" value="UBX DOMAIN-CONTAINING PROTEIN 6"/>
    <property type="match status" value="1"/>
</dbReference>
<dbReference type="Proteomes" id="UP000355283">
    <property type="component" value="Unassembled WGS sequence"/>
</dbReference>
<dbReference type="InterPro" id="IPR036339">
    <property type="entry name" value="PUB-like_dom_sf"/>
</dbReference>
<dbReference type="Pfam" id="PF09409">
    <property type="entry name" value="PUB"/>
    <property type="match status" value="1"/>
</dbReference>
<dbReference type="SUPFAM" id="SSF50156">
    <property type="entry name" value="PDZ domain-like"/>
    <property type="match status" value="1"/>
</dbReference>
<dbReference type="PROSITE" id="PS50106">
    <property type="entry name" value="PDZ"/>
    <property type="match status" value="1"/>
</dbReference>
<feature type="region of interest" description="Disordered" evidence="1">
    <location>
        <begin position="129"/>
        <end position="148"/>
    </location>
</feature>
<sequence>MNYLKGALGLKKDKGNVLGNGVNTSRPSGPSNSAPTRDTRSGSFSAYDAVFDGNDALLGMTIACSQTGIPVVGSLVSGGAASRKGVHIGDIVISVDGNPVTSYESLEVALCAMERPVTFSFHRSGTSDLVQPVAHPTLPPSDESGDVERRRRILTAAEERSRAWDRKVQRAGGNHRGTSKKSGEGLDRFGANDDEATKAQVAQIKNFEAAQTAALGYNPYESHSMSRAQALARIELAGPTPSGSNSRTSAAALSPLNSQPHPPPSWTPTSLSPSLSGDRRPLVAPLSQEELESPEAFQAGEEADSAMALMLDRPSPAWRAAASTVLTILGNVLADPAHEKFRRVRLQNAAFQSKVVAVPGAVDMLHAAGFGYTMEDQETFLSLPGPALEVPLRARVIYYRIQQVLEDAQDPLELPPLS</sequence>
<accession>A0A4D9D7Q3</accession>
<comment type="caution">
    <text evidence="3">The sequence shown here is derived from an EMBL/GenBank/DDBJ whole genome shotgun (WGS) entry which is preliminary data.</text>
</comment>
<feature type="compositionally biased region" description="Polar residues" evidence="1">
    <location>
        <begin position="21"/>
        <end position="40"/>
    </location>
</feature>
<dbReference type="CDD" id="cd09212">
    <property type="entry name" value="PUB"/>
    <property type="match status" value="1"/>
</dbReference>
<dbReference type="InterPro" id="IPR036034">
    <property type="entry name" value="PDZ_sf"/>
</dbReference>
<dbReference type="SMART" id="SM00228">
    <property type="entry name" value="PDZ"/>
    <property type="match status" value="1"/>
</dbReference>
<feature type="region of interest" description="Disordered" evidence="1">
    <location>
        <begin position="15"/>
        <end position="40"/>
    </location>
</feature>
<dbReference type="SMART" id="SM00580">
    <property type="entry name" value="PUG"/>
    <property type="match status" value="1"/>
</dbReference>
<reference evidence="3 4" key="1">
    <citation type="submission" date="2019-01" db="EMBL/GenBank/DDBJ databases">
        <title>Nuclear Genome Assembly of the Microalgal Biofuel strain Nannochloropsis salina CCMP1776.</title>
        <authorList>
            <person name="Hovde B."/>
        </authorList>
    </citation>
    <scope>NUCLEOTIDE SEQUENCE [LARGE SCALE GENOMIC DNA]</scope>
    <source>
        <strain evidence="3 4">CCMP1776</strain>
    </source>
</reference>
<feature type="domain" description="PDZ" evidence="2">
    <location>
        <begin position="53"/>
        <end position="108"/>
    </location>
</feature>
<evidence type="ECO:0000256" key="1">
    <source>
        <dbReference type="SAM" id="MobiDB-lite"/>
    </source>
</evidence>
<gene>
    <name evidence="3" type="ORF">NSK_004132</name>
</gene>
<dbReference type="EMBL" id="SDOX01000018">
    <property type="protein sequence ID" value="TFJ84668.1"/>
    <property type="molecule type" value="Genomic_DNA"/>
</dbReference>
<dbReference type="InterPro" id="IPR001478">
    <property type="entry name" value="PDZ"/>
</dbReference>
<feature type="compositionally biased region" description="Polar residues" evidence="1">
    <location>
        <begin position="241"/>
        <end position="257"/>
    </location>
</feature>
<feature type="region of interest" description="Disordered" evidence="1">
    <location>
        <begin position="237"/>
        <end position="281"/>
    </location>
</feature>
<dbReference type="OrthoDB" id="336240at2759"/>
<dbReference type="SUPFAM" id="SSF143503">
    <property type="entry name" value="PUG domain-like"/>
    <property type="match status" value="1"/>
</dbReference>
<feature type="compositionally biased region" description="Low complexity" evidence="1">
    <location>
        <begin position="267"/>
        <end position="276"/>
    </location>
</feature>
<protein>
    <recommendedName>
        <fullName evidence="2">PDZ domain-containing protein</fullName>
    </recommendedName>
</protein>
<evidence type="ECO:0000313" key="3">
    <source>
        <dbReference type="EMBL" id="TFJ84668.1"/>
    </source>
</evidence>
<name>A0A4D9D7Q3_9STRA</name>
<dbReference type="PANTHER" id="PTHR23153">
    <property type="entry name" value="UBX-RELATED"/>
    <property type="match status" value="1"/>
</dbReference>
<dbReference type="GO" id="GO:0005737">
    <property type="term" value="C:cytoplasm"/>
    <property type="evidence" value="ECO:0007669"/>
    <property type="project" value="TreeGrafter"/>
</dbReference>
<dbReference type="Gene3D" id="1.20.58.2190">
    <property type="match status" value="1"/>
</dbReference>
<evidence type="ECO:0000259" key="2">
    <source>
        <dbReference type="PROSITE" id="PS50106"/>
    </source>
</evidence>
<dbReference type="Pfam" id="PF00595">
    <property type="entry name" value="PDZ"/>
    <property type="match status" value="1"/>
</dbReference>
<proteinExistence type="predicted"/>
<dbReference type="InterPro" id="IPR018997">
    <property type="entry name" value="PUB_domain"/>
</dbReference>
<keyword evidence="4" id="KW-1185">Reference proteome</keyword>
<feature type="region of interest" description="Disordered" evidence="1">
    <location>
        <begin position="160"/>
        <end position="191"/>
    </location>
</feature>
<evidence type="ECO:0000313" key="4">
    <source>
        <dbReference type="Proteomes" id="UP000355283"/>
    </source>
</evidence>
<feature type="compositionally biased region" description="Basic and acidic residues" evidence="1">
    <location>
        <begin position="181"/>
        <end position="191"/>
    </location>
</feature>